<dbReference type="KEGG" id="melm:C7H73_14815"/>
<dbReference type="EMBL" id="CP027792">
    <property type="protein sequence ID" value="AVP58813.1"/>
    <property type="molecule type" value="Genomic_DNA"/>
</dbReference>
<dbReference type="GO" id="GO:0016747">
    <property type="term" value="F:acyltransferase activity, transferring groups other than amino-acyl groups"/>
    <property type="evidence" value="ECO:0007669"/>
    <property type="project" value="InterPro"/>
</dbReference>
<keyword evidence="4" id="KW-1185">Reference proteome</keyword>
<feature type="transmembrane region" description="Helical" evidence="1">
    <location>
        <begin position="803"/>
        <end position="826"/>
    </location>
</feature>
<sequence>MSPLSPSAQGSHPGNNFDAIRIVAATMVLVSHHYALTGQMEPSFFGIHSLGGLAVTIFFVISGYLVTASWQRDPNVWRFGLRRFLRIWPALTAVIVLTAYGLGAWVTELPLGQYLTHGATANYLQGLWMKIHFVLPGVFEDNPYPSGVNGSLWTIPIEVRCYLFLGLAGVVGLLRFRVVFLTGVAIALGWFLLRSNADLTGSVHYGRELSVFFLSGAALQALEPQWRRRPARWAAVLCLLAGAAWVADWRHTALLLALPFAVIYGGTRATPFLRRAGRWGDPSYGIYLFAFPIQQTIIFYAWPEAGFTGSLLLAIACTTALAYASWHLLEKQALKFKPSRQQRTWRATLSCGLQRIRNILLSPWAWPVIAGFVGLRHIAHRLGAPVLPDPEYTYLPAARAFLEQGWSFLLTPQSYQVTPLAYLWPALWGAEPLLIRVANMGLWIGSVFFLWRTSCLLGGPLAGASAMVLLLLSSELLRYFPSEMTEPLFLFALFGWMHALARIVIARDYRASTALQGAIMLTLTLLTRPVLQLVAPAGLLACLAWLTYRAAFLRGESDDSPVPRQVAALAWSVAGALVLPLALVLKNGLVFGLWGLGTGSGIGLYLGTHPLFQGAEPGFLGFGFDVNTLVALAAQSGNPLSLEGDRATSLAAFWQLQSMAPAEAVQFFTRKLWWWLAHHPAQIETAGRTLRNVRLIEFFLIAAAVLHLLLNRRLAVQPGSEPVLLRRSPALWLAALLALLLGAMLVQLLPILHNSRYSSVLLDPWLIPLASLSMAVLIGTLHIRIERSRSRWCLALMTRDHRAVSSTLGWLVVVVALSFTASFLSLKWERNAIDPERMGAVRTIVQLAENVETAAHGMQPAGEQAWIVMQSPASLNVAVDASVVKQISEANPFNALWETQLALESAGGKCRQVGFSFQTFTGRILQPSYRLPLQPRVETDGAMRPLVVSANHELRPREPGSLRIEIHCPVGTRLQWGGTRVLESRHPWDAAAHIQPRDPA</sequence>
<feature type="transmembrane region" description="Helical" evidence="1">
    <location>
        <begin position="693"/>
        <end position="710"/>
    </location>
</feature>
<evidence type="ECO:0000256" key="1">
    <source>
        <dbReference type="SAM" id="Phobius"/>
    </source>
</evidence>
<dbReference type="Pfam" id="PF01757">
    <property type="entry name" value="Acyl_transf_3"/>
    <property type="match status" value="1"/>
</dbReference>
<dbReference type="Proteomes" id="UP000241829">
    <property type="component" value="Chromosome"/>
</dbReference>
<dbReference type="GO" id="GO:0000271">
    <property type="term" value="P:polysaccharide biosynthetic process"/>
    <property type="evidence" value="ECO:0007669"/>
    <property type="project" value="TreeGrafter"/>
</dbReference>
<keyword evidence="1" id="KW-0472">Membrane</keyword>
<accession>A0A2P1NP77</accession>
<feature type="transmembrane region" description="Helical" evidence="1">
    <location>
        <begin position="284"/>
        <end position="302"/>
    </location>
</feature>
<dbReference type="GO" id="GO:0016020">
    <property type="term" value="C:membrane"/>
    <property type="evidence" value="ECO:0007669"/>
    <property type="project" value="TreeGrafter"/>
</dbReference>
<feature type="domain" description="Acyltransferase 3" evidence="2">
    <location>
        <begin position="16"/>
        <end position="324"/>
    </location>
</feature>
<organism evidence="3 4">
    <name type="scientific">Pulveribacter suum</name>
    <dbReference type="NCBI Taxonomy" id="2116657"/>
    <lineage>
        <taxon>Bacteria</taxon>
        <taxon>Pseudomonadati</taxon>
        <taxon>Pseudomonadota</taxon>
        <taxon>Betaproteobacteria</taxon>
        <taxon>Burkholderiales</taxon>
        <taxon>Comamonadaceae</taxon>
        <taxon>Pulveribacter</taxon>
    </lineage>
</organism>
<feature type="transmembrane region" description="Helical" evidence="1">
    <location>
        <begin position="308"/>
        <end position="329"/>
    </location>
</feature>
<evidence type="ECO:0000259" key="2">
    <source>
        <dbReference type="Pfam" id="PF01757"/>
    </source>
</evidence>
<feature type="transmembrane region" description="Helical" evidence="1">
    <location>
        <begin position="731"/>
        <end position="753"/>
    </location>
</feature>
<name>A0A2P1NP77_9BURK</name>
<proteinExistence type="predicted"/>
<feature type="transmembrane region" description="Helical" evidence="1">
    <location>
        <begin position="517"/>
        <end position="546"/>
    </location>
</feature>
<protein>
    <recommendedName>
        <fullName evidence="2">Acyltransferase 3 domain-containing protein</fullName>
    </recommendedName>
</protein>
<feature type="transmembrane region" description="Helical" evidence="1">
    <location>
        <begin position="253"/>
        <end position="272"/>
    </location>
</feature>
<dbReference type="PANTHER" id="PTHR23028">
    <property type="entry name" value="ACETYLTRANSFERASE"/>
    <property type="match status" value="1"/>
</dbReference>
<keyword evidence="1" id="KW-0812">Transmembrane</keyword>
<reference evidence="4" key="1">
    <citation type="submission" date="2018-03" db="EMBL/GenBank/DDBJ databases">
        <title>Genome sequencing of Melaminivora sp. strain SC2-7.</title>
        <authorList>
            <person name="Kim S.-J."/>
            <person name="Heo J."/>
            <person name="Ahn J.-H."/>
            <person name="Kwon S.-W."/>
        </authorList>
    </citation>
    <scope>NUCLEOTIDE SEQUENCE [LARGE SCALE GENOMIC DNA]</scope>
    <source>
        <strain evidence="4">SC2-7</strain>
    </source>
</reference>
<dbReference type="InterPro" id="IPR050879">
    <property type="entry name" value="Acyltransferase_3"/>
</dbReference>
<feature type="transmembrane region" description="Helical" evidence="1">
    <location>
        <begin position="44"/>
        <end position="66"/>
    </location>
</feature>
<evidence type="ECO:0000313" key="3">
    <source>
        <dbReference type="EMBL" id="AVP58813.1"/>
    </source>
</evidence>
<gene>
    <name evidence="3" type="ORF">C7H73_14815</name>
</gene>
<dbReference type="InterPro" id="IPR002656">
    <property type="entry name" value="Acyl_transf_3_dom"/>
</dbReference>
<feature type="transmembrane region" description="Helical" evidence="1">
    <location>
        <begin position="566"/>
        <end position="585"/>
    </location>
</feature>
<keyword evidence="1" id="KW-1133">Transmembrane helix</keyword>
<feature type="transmembrane region" description="Helical" evidence="1">
    <location>
        <begin position="162"/>
        <end position="193"/>
    </location>
</feature>
<feature type="transmembrane region" description="Helical" evidence="1">
    <location>
        <begin position="87"/>
        <end position="106"/>
    </location>
</feature>
<feature type="transmembrane region" description="Helical" evidence="1">
    <location>
        <begin position="487"/>
        <end position="505"/>
    </location>
</feature>
<feature type="transmembrane region" description="Helical" evidence="1">
    <location>
        <begin position="592"/>
        <end position="612"/>
    </location>
</feature>
<dbReference type="AlphaFoldDB" id="A0A2P1NP77"/>
<dbReference type="PANTHER" id="PTHR23028:SF53">
    <property type="entry name" value="ACYL_TRANSF_3 DOMAIN-CONTAINING PROTEIN"/>
    <property type="match status" value="1"/>
</dbReference>
<dbReference type="RefSeq" id="WP_106847361.1">
    <property type="nucleotide sequence ID" value="NZ_CP027792.1"/>
</dbReference>
<dbReference type="OrthoDB" id="9767863at2"/>
<evidence type="ECO:0000313" key="4">
    <source>
        <dbReference type="Proteomes" id="UP000241829"/>
    </source>
</evidence>
<feature type="transmembrane region" description="Helical" evidence="1">
    <location>
        <begin position="765"/>
        <end position="783"/>
    </location>
</feature>